<feature type="region of interest" description="Disordered" evidence="1">
    <location>
        <begin position="123"/>
        <end position="142"/>
    </location>
</feature>
<proteinExistence type="predicted"/>
<feature type="region of interest" description="Disordered" evidence="1">
    <location>
        <begin position="280"/>
        <end position="299"/>
    </location>
</feature>
<dbReference type="Proteomes" id="UP000001055">
    <property type="component" value="Unassembled WGS sequence"/>
</dbReference>
<dbReference type="eggNOG" id="ENOG502RXVZ">
    <property type="taxonomic scope" value="Eukaryota"/>
</dbReference>
<feature type="compositionally biased region" description="Basic and acidic residues" evidence="1">
    <location>
        <begin position="286"/>
        <end position="299"/>
    </location>
</feature>
<evidence type="ECO:0000256" key="1">
    <source>
        <dbReference type="SAM" id="MobiDB-lite"/>
    </source>
</evidence>
<evidence type="ECO:0008006" key="4">
    <source>
        <dbReference type="Google" id="ProtNLM"/>
    </source>
</evidence>
<dbReference type="HOGENOM" id="CLU_679893_0_0_1"/>
<dbReference type="VEuPathDB" id="FungiDB:JI435_032830"/>
<accession>Q0UY81</accession>
<feature type="compositionally biased region" description="Basic residues" evidence="1">
    <location>
        <begin position="128"/>
        <end position="142"/>
    </location>
</feature>
<protein>
    <recommendedName>
        <fullName evidence="4">WW domain-containing protein</fullName>
    </recommendedName>
</protein>
<dbReference type="InParanoid" id="Q0UY81"/>
<evidence type="ECO:0000313" key="2">
    <source>
        <dbReference type="EMBL" id="EAT90014.1"/>
    </source>
</evidence>
<sequence length="405" mass="45819">MYFMTFFKFWVLYRKRSVRKLSRDGDRTLNVHGCQLRDGATATAPQRFPARHRSFKLAPYFHHHAHVTGFCDHDSRYQHHTTLLLRHYLKLHLRLSIISFAPETIPYPRTDFAETFQYVSGPSTELSRRRRMRPPQLHHRRRPPNLASAGFLQMALAIAGSEMGSLPIADALWKTRCASFLGVGCVAFDPQEGHQFFVDTTADPPRSTWVHPFDDEQYLSTLSPEERKKHSRMHRTMTLEDLAAEDSDQDELLPRPATKAAAGADQPKGLSKFSRKLKDKITGQTHEQREQSRAHRAEQERQAYMAHLRAREALMKAIQTGQPQFLCKDQQGRDVYIEPPRGAFAPRGAYGYNPYAQGPYSNPNVRIVRPAGPYGRPMGYGYGGGAGLPIAAGFLGGAMLGTALF</sequence>
<evidence type="ECO:0000313" key="3">
    <source>
        <dbReference type="Proteomes" id="UP000001055"/>
    </source>
</evidence>
<dbReference type="AlphaFoldDB" id="Q0UY81"/>
<reference evidence="3" key="1">
    <citation type="journal article" date="2007" name="Plant Cell">
        <title>Dothideomycete-plant interactions illuminated by genome sequencing and EST analysis of the wheat pathogen Stagonospora nodorum.</title>
        <authorList>
            <person name="Hane J.K."/>
            <person name="Lowe R.G."/>
            <person name="Solomon P.S."/>
            <person name="Tan K.C."/>
            <person name="Schoch C.L."/>
            <person name="Spatafora J.W."/>
            <person name="Crous P.W."/>
            <person name="Kodira C."/>
            <person name="Birren B.W."/>
            <person name="Galagan J.E."/>
            <person name="Torriani S.F."/>
            <person name="McDonald B.A."/>
            <person name="Oliver R.P."/>
        </authorList>
    </citation>
    <scope>NUCLEOTIDE SEQUENCE [LARGE SCALE GENOMIC DNA]</scope>
    <source>
        <strain evidence="3">SN15 / ATCC MYA-4574 / FGSC 10173</strain>
    </source>
</reference>
<dbReference type="RefSeq" id="XP_001793853.1">
    <property type="nucleotide sequence ID" value="XM_001793801.1"/>
</dbReference>
<dbReference type="GeneID" id="5970710"/>
<name>Q0UY81_PHANO</name>
<dbReference type="EMBL" id="CH445328">
    <property type="protein sequence ID" value="EAT90014.1"/>
    <property type="molecule type" value="Genomic_DNA"/>
</dbReference>
<gene>
    <name evidence="2" type="ORF">SNOG_03283</name>
</gene>
<dbReference type="STRING" id="321614.Q0UY81"/>
<dbReference type="KEGG" id="pno:SNOG_03283"/>
<organism evidence="2 3">
    <name type="scientific">Phaeosphaeria nodorum (strain SN15 / ATCC MYA-4574 / FGSC 10173)</name>
    <name type="common">Glume blotch fungus</name>
    <name type="synonym">Parastagonospora nodorum</name>
    <dbReference type="NCBI Taxonomy" id="321614"/>
    <lineage>
        <taxon>Eukaryota</taxon>
        <taxon>Fungi</taxon>
        <taxon>Dikarya</taxon>
        <taxon>Ascomycota</taxon>
        <taxon>Pezizomycotina</taxon>
        <taxon>Dothideomycetes</taxon>
        <taxon>Pleosporomycetidae</taxon>
        <taxon>Pleosporales</taxon>
        <taxon>Pleosporineae</taxon>
        <taxon>Phaeosphaeriaceae</taxon>
        <taxon>Parastagonospora</taxon>
    </lineage>
</organism>